<keyword evidence="2" id="KW-1185">Reference proteome</keyword>
<protein>
    <submittedName>
        <fullName evidence="1">Uncharacterized protein</fullName>
    </submittedName>
</protein>
<dbReference type="Proteomes" id="UP000269396">
    <property type="component" value="Unassembled WGS sequence"/>
</dbReference>
<reference evidence="1 2" key="1">
    <citation type="submission" date="2018-11" db="EMBL/GenBank/DDBJ databases">
        <authorList>
            <consortium name="Pathogen Informatics"/>
        </authorList>
    </citation>
    <scope>NUCLEOTIDE SEQUENCE [LARGE SCALE GENOMIC DNA]</scope>
    <source>
        <strain>Denwood</strain>
        <strain evidence="2">Zambia</strain>
    </source>
</reference>
<gene>
    <name evidence="1" type="ORF">SMTD_LOCUS3317</name>
</gene>
<organism evidence="1 2">
    <name type="scientific">Schistosoma mattheei</name>
    <dbReference type="NCBI Taxonomy" id="31246"/>
    <lineage>
        <taxon>Eukaryota</taxon>
        <taxon>Metazoa</taxon>
        <taxon>Spiralia</taxon>
        <taxon>Lophotrochozoa</taxon>
        <taxon>Platyhelminthes</taxon>
        <taxon>Trematoda</taxon>
        <taxon>Digenea</taxon>
        <taxon>Strigeidida</taxon>
        <taxon>Schistosomatoidea</taxon>
        <taxon>Schistosomatidae</taxon>
        <taxon>Schistosoma</taxon>
    </lineage>
</organism>
<proteinExistence type="predicted"/>
<dbReference type="EMBL" id="UZAL01005813">
    <property type="protein sequence ID" value="VDO94341.1"/>
    <property type="molecule type" value="Genomic_DNA"/>
</dbReference>
<sequence>MIGVNFVNLDEIRSIILSNVHLNSSNPTTPLYIHLCSGQKLKTNHSNVIGRLEFEVEPIWNTNATSRNQMNINMLKKGNRSHLS</sequence>
<name>A0A3P7Z2T0_9TREM</name>
<accession>A0A3P7Z2T0</accession>
<evidence type="ECO:0000313" key="2">
    <source>
        <dbReference type="Proteomes" id="UP000269396"/>
    </source>
</evidence>
<dbReference type="AlphaFoldDB" id="A0A3P7Z2T0"/>
<evidence type="ECO:0000313" key="1">
    <source>
        <dbReference type="EMBL" id="VDO94341.1"/>
    </source>
</evidence>